<sequence length="178" mass="20694">MAAIADDLRAIVVTATSPDGRIEGRMESLEYITLRFLSDSYEQYYRRRDAESLAHQLGRGATLMATAYQRARRAVMLTHSFERYSSLRPPFSSRHREYLERGAEIRSRGGSPDREIQVTAVALMEYHVIITPDVLDRHEERGFLQLADAAMNDLRADHRRAHTALRHELYLKYKDRER</sequence>
<dbReference type="RefSeq" id="WP_109593931.1">
    <property type="nucleotide sequence ID" value="NZ_QGGR01000007.1"/>
</dbReference>
<dbReference type="EMBL" id="QGGR01000007">
    <property type="protein sequence ID" value="PWK47767.1"/>
    <property type="molecule type" value="Genomic_DNA"/>
</dbReference>
<evidence type="ECO:0000313" key="1">
    <source>
        <dbReference type="EMBL" id="PWK47767.1"/>
    </source>
</evidence>
<organism evidence="1 2">
    <name type="scientific">Actinoplanes xinjiangensis</name>
    <dbReference type="NCBI Taxonomy" id="512350"/>
    <lineage>
        <taxon>Bacteria</taxon>
        <taxon>Bacillati</taxon>
        <taxon>Actinomycetota</taxon>
        <taxon>Actinomycetes</taxon>
        <taxon>Micromonosporales</taxon>
        <taxon>Micromonosporaceae</taxon>
        <taxon>Actinoplanes</taxon>
    </lineage>
</organism>
<gene>
    <name evidence="1" type="ORF">BC793_107377</name>
</gene>
<accession>A0A316G098</accession>
<proteinExistence type="predicted"/>
<reference evidence="1 2" key="1">
    <citation type="submission" date="2018-05" db="EMBL/GenBank/DDBJ databases">
        <title>Genomic Encyclopedia of Archaeal and Bacterial Type Strains, Phase II (KMG-II): from individual species to whole genera.</title>
        <authorList>
            <person name="Goeker M."/>
        </authorList>
    </citation>
    <scope>NUCLEOTIDE SEQUENCE [LARGE SCALE GENOMIC DNA]</scope>
    <source>
        <strain evidence="1 2">DSM 45184</strain>
    </source>
</reference>
<comment type="caution">
    <text evidence="1">The sequence shown here is derived from an EMBL/GenBank/DDBJ whole genome shotgun (WGS) entry which is preliminary data.</text>
</comment>
<dbReference type="Proteomes" id="UP000245697">
    <property type="component" value="Unassembled WGS sequence"/>
</dbReference>
<dbReference type="OrthoDB" id="3295447at2"/>
<evidence type="ECO:0000313" key="2">
    <source>
        <dbReference type="Proteomes" id="UP000245697"/>
    </source>
</evidence>
<name>A0A316G098_9ACTN</name>
<protein>
    <submittedName>
        <fullName evidence="1">Uncharacterized protein</fullName>
    </submittedName>
</protein>
<keyword evidence="2" id="KW-1185">Reference proteome</keyword>
<dbReference type="AlphaFoldDB" id="A0A316G098"/>